<dbReference type="PANTHER" id="PTHR34272:SF8">
    <property type="entry name" value="HYDROXYPROLINE-RICH GLYCOPROTEIN FAMILY PROTEIN"/>
    <property type="match status" value="1"/>
</dbReference>
<dbReference type="AlphaFoldDB" id="A0AAE0A2T7"/>
<proteinExistence type="predicted"/>
<evidence type="ECO:0000313" key="2">
    <source>
        <dbReference type="EMBL" id="KAK3199725.1"/>
    </source>
</evidence>
<evidence type="ECO:0000259" key="1">
    <source>
        <dbReference type="Pfam" id="PF23324"/>
    </source>
</evidence>
<reference evidence="2" key="1">
    <citation type="journal article" date="2023" name="Plant J.">
        <title>Genome sequences and population genomics provide insights into the demographic history, inbreeding, and mutation load of two 'living fossil' tree species of Dipteronia.</title>
        <authorList>
            <person name="Feng Y."/>
            <person name="Comes H.P."/>
            <person name="Chen J."/>
            <person name="Zhu S."/>
            <person name="Lu R."/>
            <person name="Zhang X."/>
            <person name="Li P."/>
            <person name="Qiu J."/>
            <person name="Olsen K.M."/>
            <person name="Qiu Y."/>
        </authorList>
    </citation>
    <scope>NUCLEOTIDE SEQUENCE</scope>
    <source>
        <strain evidence="2">NBL</strain>
    </source>
</reference>
<dbReference type="InterPro" id="IPR055513">
    <property type="entry name" value="DUF7086"/>
</dbReference>
<gene>
    <name evidence="2" type="ORF">Dsin_023140</name>
</gene>
<organism evidence="2 3">
    <name type="scientific">Dipteronia sinensis</name>
    <dbReference type="NCBI Taxonomy" id="43782"/>
    <lineage>
        <taxon>Eukaryota</taxon>
        <taxon>Viridiplantae</taxon>
        <taxon>Streptophyta</taxon>
        <taxon>Embryophyta</taxon>
        <taxon>Tracheophyta</taxon>
        <taxon>Spermatophyta</taxon>
        <taxon>Magnoliopsida</taxon>
        <taxon>eudicotyledons</taxon>
        <taxon>Gunneridae</taxon>
        <taxon>Pentapetalae</taxon>
        <taxon>rosids</taxon>
        <taxon>malvids</taxon>
        <taxon>Sapindales</taxon>
        <taxon>Sapindaceae</taxon>
        <taxon>Hippocastanoideae</taxon>
        <taxon>Acereae</taxon>
        <taxon>Dipteronia</taxon>
    </lineage>
</organism>
<dbReference type="Proteomes" id="UP001281410">
    <property type="component" value="Unassembled WGS sequence"/>
</dbReference>
<accession>A0AAE0A2T7</accession>
<keyword evidence="3" id="KW-1185">Reference proteome</keyword>
<dbReference type="Pfam" id="PF23324">
    <property type="entry name" value="DUF7086"/>
    <property type="match status" value="1"/>
</dbReference>
<dbReference type="EMBL" id="JANJYJ010000007">
    <property type="protein sequence ID" value="KAK3199725.1"/>
    <property type="molecule type" value="Genomic_DNA"/>
</dbReference>
<protein>
    <recommendedName>
        <fullName evidence="1">DUF7086 domain-containing protein</fullName>
    </recommendedName>
</protein>
<evidence type="ECO:0000313" key="3">
    <source>
        <dbReference type="Proteomes" id="UP001281410"/>
    </source>
</evidence>
<name>A0AAE0A2T7_9ROSI</name>
<feature type="domain" description="DUF7086" evidence="1">
    <location>
        <begin position="52"/>
        <end position="149"/>
    </location>
</feature>
<comment type="caution">
    <text evidence="2">The sequence shown here is derived from an EMBL/GenBank/DDBJ whole genome shotgun (WGS) entry which is preliminary data.</text>
</comment>
<dbReference type="PANTHER" id="PTHR34272">
    <property type="entry name" value="EXPRESSED PROTEIN"/>
    <property type="match status" value="1"/>
</dbReference>
<sequence>MTRMTASHPTPNKMTTIKMTISKMTMPMITLRFEYHDFAWAMVQNSVVQTMAYLEAHNLEVVQNKLICDGCHLVTRRETNVRDHLEEIQNYLVVHRLDLQNLAPSPSYEPISPTCPRCQLTFLRPVLSPDSSNINKLFLFCEKMIDFCNR</sequence>